<dbReference type="InterPro" id="IPR016491">
    <property type="entry name" value="Septin"/>
</dbReference>
<dbReference type="GO" id="GO:0030496">
    <property type="term" value="C:midbody"/>
    <property type="evidence" value="ECO:0007669"/>
    <property type="project" value="UniProtKB-SubCell"/>
</dbReference>
<dbReference type="FunFam" id="3.40.50.300:FF:000162">
    <property type="entry name" value="septin-7 isoform X1"/>
    <property type="match status" value="1"/>
</dbReference>
<evidence type="ECO:0000256" key="7">
    <source>
        <dbReference type="ARBA" id="ARBA00022838"/>
    </source>
</evidence>
<name>A0A8M1K7Q6_CLUHA</name>
<dbReference type="GO" id="GO:0000776">
    <property type="term" value="C:kinetochore"/>
    <property type="evidence" value="ECO:0007669"/>
    <property type="project" value="UniProtKB-KW"/>
</dbReference>
<keyword evidence="8" id="KW-0175">Coiled coil</keyword>
<feature type="domain" description="Septin-type G" evidence="13">
    <location>
        <begin position="107"/>
        <end position="380"/>
    </location>
</feature>
<dbReference type="InterPro" id="IPR030379">
    <property type="entry name" value="G_SEPTIN_dom"/>
</dbReference>
<dbReference type="GO" id="GO:0005525">
    <property type="term" value="F:GTP binding"/>
    <property type="evidence" value="ECO:0007669"/>
    <property type="project" value="UniProtKB-KW"/>
</dbReference>
<dbReference type="Pfam" id="PF00735">
    <property type="entry name" value="Septin"/>
    <property type="match status" value="1"/>
</dbReference>
<dbReference type="PROSITE" id="PS51719">
    <property type="entry name" value="G_SEPTIN"/>
    <property type="match status" value="1"/>
</dbReference>
<dbReference type="AlphaFoldDB" id="A0A8M1K7Q6"/>
<evidence type="ECO:0000259" key="13">
    <source>
        <dbReference type="PROSITE" id="PS51719"/>
    </source>
</evidence>
<organism evidence="14 15">
    <name type="scientific">Clupea harengus</name>
    <name type="common">Atlantic herring</name>
    <dbReference type="NCBI Taxonomy" id="7950"/>
    <lineage>
        <taxon>Eukaryota</taxon>
        <taxon>Metazoa</taxon>
        <taxon>Chordata</taxon>
        <taxon>Craniata</taxon>
        <taxon>Vertebrata</taxon>
        <taxon>Euteleostomi</taxon>
        <taxon>Actinopterygii</taxon>
        <taxon>Neopterygii</taxon>
        <taxon>Teleostei</taxon>
        <taxon>Clupei</taxon>
        <taxon>Clupeiformes</taxon>
        <taxon>Clupeoidei</taxon>
        <taxon>Clupeidae</taxon>
        <taxon>Clupea</taxon>
    </lineage>
</organism>
<dbReference type="GO" id="GO:0051301">
    <property type="term" value="P:cell division"/>
    <property type="evidence" value="ECO:0007669"/>
    <property type="project" value="UniProtKB-KW"/>
</dbReference>
<evidence type="ECO:0000256" key="12">
    <source>
        <dbReference type="RuleBase" id="RU004560"/>
    </source>
</evidence>
<comment type="subcellular location">
    <subcellularLocation>
        <location evidence="3">Chromosome</location>
        <location evidence="3">Centromere</location>
        <location evidence="3">Kinetochore</location>
    </subcellularLocation>
    <subcellularLocation>
        <location evidence="2">Cleavage furrow</location>
    </subcellularLocation>
    <subcellularLocation>
        <location evidence="1">Midbody</location>
    </subcellularLocation>
</comment>
<dbReference type="RefSeq" id="XP_042559872.1">
    <property type="nucleotide sequence ID" value="XM_042703938.1"/>
</dbReference>
<keyword evidence="10" id="KW-0131">Cell cycle</keyword>
<keyword evidence="11" id="KW-0137">Centromere</keyword>
<gene>
    <name evidence="15" type="primary">LOC116219753</name>
</gene>
<dbReference type="Proteomes" id="UP000515152">
    <property type="component" value="Chromosome 26"/>
</dbReference>
<evidence type="ECO:0000313" key="15">
    <source>
        <dbReference type="RefSeq" id="XP_042559872.1"/>
    </source>
</evidence>
<dbReference type="PANTHER" id="PTHR18884">
    <property type="entry name" value="SEPTIN"/>
    <property type="match status" value="1"/>
</dbReference>
<keyword evidence="6 12" id="KW-0547">Nucleotide-binding</keyword>
<accession>A0A8M1K7Q6</accession>
<keyword evidence="7" id="KW-0995">Kinetochore</keyword>
<keyword evidence="14" id="KW-1185">Reference proteome</keyword>
<keyword evidence="9 12" id="KW-0342">GTP-binding</keyword>
<evidence type="ECO:0000256" key="11">
    <source>
        <dbReference type="ARBA" id="ARBA00023328"/>
    </source>
</evidence>
<evidence type="ECO:0000256" key="9">
    <source>
        <dbReference type="ARBA" id="ARBA00023134"/>
    </source>
</evidence>
<evidence type="ECO:0000313" key="14">
    <source>
        <dbReference type="Proteomes" id="UP000515152"/>
    </source>
</evidence>
<dbReference type="CDD" id="cd01850">
    <property type="entry name" value="CDC_Septin"/>
    <property type="match status" value="1"/>
</dbReference>
<evidence type="ECO:0000256" key="2">
    <source>
        <dbReference type="ARBA" id="ARBA00004626"/>
    </source>
</evidence>
<evidence type="ECO:0000256" key="6">
    <source>
        <dbReference type="ARBA" id="ARBA00022741"/>
    </source>
</evidence>
<keyword evidence="5" id="KW-0132">Cell division</keyword>
<dbReference type="KEGG" id="char:116219753"/>
<reference evidence="15" key="1">
    <citation type="submission" date="2025-08" db="UniProtKB">
        <authorList>
            <consortium name="RefSeq"/>
        </authorList>
    </citation>
    <scope>IDENTIFICATION</scope>
</reference>
<evidence type="ECO:0000256" key="4">
    <source>
        <dbReference type="ARBA" id="ARBA00018906"/>
    </source>
</evidence>
<sequence>MSTTNTRGKIDSCTQTDELDLQDCEYCLNTEDDDDCESEASSLREPDYAVSYMDLEAATLESDIRQSARPRSPWGVHDPYVSMEELGKSFVGFASLPHQIHRKNVKKGFDFTLMVVGESGLGKSTLINSLFLTGLYSDRILPNTSEMMKRTVGITRKTVDIEEKGVRLKLTIVDTPGFGDALDCTDSYYPIVDYLHQQMEHYHMDEMGMHRTQIKDSRVHCCLYFISPYGHGLKPLDVAFMKELQAKVNIVPVIGKADCLTKAELLRKKERIRKEIEFHKIKIFQFSDCDSDDDIEWTRQDYEMKNSIPFAVVGSNMQLRVDGRTVRVRAYPWGVVEVENPDHSDLVHLRTMLVRTHMQDLREKTHDNLYEQFRIRRMNMRSPSAAF</sequence>
<protein>
    <recommendedName>
        <fullName evidence="4">Septin-7</fullName>
    </recommendedName>
</protein>
<evidence type="ECO:0000256" key="8">
    <source>
        <dbReference type="ARBA" id="ARBA00023054"/>
    </source>
</evidence>
<proteinExistence type="inferred from homology"/>
<dbReference type="GeneID" id="116219753"/>
<evidence type="ECO:0000256" key="1">
    <source>
        <dbReference type="ARBA" id="ARBA00004214"/>
    </source>
</evidence>
<evidence type="ECO:0000256" key="10">
    <source>
        <dbReference type="ARBA" id="ARBA00023306"/>
    </source>
</evidence>
<evidence type="ECO:0000256" key="5">
    <source>
        <dbReference type="ARBA" id="ARBA00022618"/>
    </source>
</evidence>
<evidence type="ECO:0000256" key="3">
    <source>
        <dbReference type="ARBA" id="ARBA00004629"/>
    </source>
</evidence>
<dbReference type="GO" id="GO:0032154">
    <property type="term" value="C:cleavage furrow"/>
    <property type="evidence" value="ECO:0007669"/>
    <property type="project" value="UniProtKB-SubCell"/>
</dbReference>
<comment type="similarity">
    <text evidence="12">Belongs to the TRAFAC class TrmE-Era-EngA-EngB-Septin-like GTPase superfamily. Septin GTPase family.</text>
</comment>
<dbReference type="OrthoDB" id="416553at2759"/>
<dbReference type="GO" id="GO:0005856">
    <property type="term" value="C:cytoskeleton"/>
    <property type="evidence" value="ECO:0007669"/>
    <property type="project" value="UniProtKB-ARBA"/>
</dbReference>